<dbReference type="InterPro" id="IPR049559">
    <property type="entry name" value="Rrp6p-like_exo"/>
</dbReference>
<dbReference type="PANTHER" id="PTHR12124">
    <property type="entry name" value="POLYMYOSITIS/SCLERODERMA AUTOANTIGEN-RELATED"/>
    <property type="match status" value="1"/>
</dbReference>
<sequence length="788" mass="83777">MKQLRSLGRACSRAEQAVLPSGPDFYYHSGFRGFFQPVGQIQEQLKGLITKFQEPGHEHGPDWSSTQAAYEWATSMLDKHLDAVDSSLSLIGRPTPPALDGSQNNAPQASASPILVNSRGRKRSFSELQAGSVDGPRPQDAFPAPPDNSNQPFQPTIHPFLEGKLGRMDSETVSGSSPCLEALQEVPSGVDKRAKLQATSDKLHAHIQALGLASQSKRAGQPRTAVGHPLGAVLENLQYQEWQLSTLTPRKPKSLEVTPLTYIDTLPALQEAAKRLAKADELAVDLEHHGFRSFQGFTCLMQMSTREEDIIIDTLALRAHVGPTLGPMFANPQVVKVLHGSDSDIHWLQRDFGIYIANLFDTGQAARVLGLQGFGLAFLLQKYCNVKADKQYQLADWRVRPLAPELLHYARSDTHYLLYIYDCMKAELVASETSYLDLYQRLATPLPPQQLAVFAGLFAWRDKKAREADESTGYVVSRTLLLSLSSLMPSTALELRAMLGGRSPVVGRHAEEVVRGQAATGTGNMDAVLDPSAADRGGAGSAAAMMNTWAQDSNARVLTDGQPAAKKSKAAVRVQRAQRSAFGSGIGACNTQAASTPQQSAAAIMEMLALPFTFAPSSTPTAAARVLDAEPGAAIDGEPMASPGMEAGGDGPQQADAASVRSVVEQLKAGAGHDGDAAQPPGASPSPADDPGPAMLLSEASDFLPMPMGGNSSRGQAQGASLDGRQKTRKMVNPWAVGGEDGEPRSGGGGFGRRGAGQRGRGERHGGGGGGVSRNRSMPKAGNKSMNF</sequence>
<dbReference type="GO" id="GO:0005730">
    <property type="term" value="C:nucleolus"/>
    <property type="evidence" value="ECO:0007669"/>
    <property type="project" value="TreeGrafter"/>
</dbReference>
<dbReference type="InterPro" id="IPR002562">
    <property type="entry name" value="3'-5'_exonuclease_dom"/>
</dbReference>
<dbReference type="InterPro" id="IPR045092">
    <property type="entry name" value="Rrp6-like"/>
</dbReference>
<dbReference type="Gene3D" id="1.10.150.80">
    <property type="entry name" value="HRDC domain"/>
    <property type="match status" value="1"/>
</dbReference>
<dbReference type="GO" id="GO:0000166">
    <property type="term" value="F:nucleotide binding"/>
    <property type="evidence" value="ECO:0007669"/>
    <property type="project" value="InterPro"/>
</dbReference>
<dbReference type="Pfam" id="PF01612">
    <property type="entry name" value="DNA_pol_A_exo1"/>
    <property type="match status" value="1"/>
</dbReference>
<gene>
    <name evidence="8" type="ORF">WJX84_004010</name>
</gene>
<dbReference type="GO" id="GO:0071036">
    <property type="term" value="P:nuclear polyadenylation-dependent snoRNA catabolic process"/>
    <property type="evidence" value="ECO:0007669"/>
    <property type="project" value="TreeGrafter"/>
</dbReference>
<evidence type="ECO:0000259" key="7">
    <source>
        <dbReference type="PROSITE" id="PS50967"/>
    </source>
</evidence>
<keyword evidence="2" id="KW-0540">Nuclease</keyword>
<dbReference type="SUPFAM" id="SSF47819">
    <property type="entry name" value="HRDC-like"/>
    <property type="match status" value="1"/>
</dbReference>
<dbReference type="EMBL" id="JALJOV010001000">
    <property type="protein sequence ID" value="KAK9856803.1"/>
    <property type="molecule type" value="Genomic_DNA"/>
</dbReference>
<feature type="compositionally biased region" description="Polar residues" evidence="6">
    <location>
        <begin position="710"/>
        <end position="719"/>
    </location>
</feature>
<dbReference type="GO" id="GO:0071035">
    <property type="term" value="P:nuclear polyadenylation-dependent rRNA catabolic process"/>
    <property type="evidence" value="ECO:0007669"/>
    <property type="project" value="TreeGrafter"/>
</dbReference>
<dbReference type="PROSITE" id="PS50967">
    <property type="entry name" value="HRDC"/>
    <property type="match status" value="1"/>
</dbReference>
<dbReference type="InterPro" id="IPR012337">
    <property type="entry name" value="RNaseH-like_sf"/>
</dbReference>
<keyword evidence="3" id="KW-0378">Hydrolase</keyword>
<dbReference type="SMART" id="SM00474">
    <property type="entry name" value="35EXOc"/>
    <property type="match status" value="1"/>
</dbReference>
<feature type="domain" description="HRDC" evidence="7">
    <location>
        <begin position="447"/>
        <end position="527"/>
    </location>
</feature>
<dbReference type="AlphaFoldDB" id="A0AAW1SSA5"/>
<dbReference type="SUPFAM" id="SSF53098">
    <property type="entry name" value="Ribonuclease H-like"/>
    <property type="match status" value="1"/>
</dbReference>
<evidence type="ECO:0000256" key="6">
    <source>
        <dbReference type="SAM" id="MobiDB-lite"/>
    </source>
</evidence>
<feature type="compositionally biased region" description="Gly residues" evidence="6">
    <location>
        <begin position="745"/>
        <end position="759"/>
    </location>
</feature>
<feature type="region of interest" description="Disordered" evidence="6">
    <location>
        <begin position="634"/>
        <end position="788"/>
    </location>
</feature>
<organism evidence="8 9">
    <name type="scientific">Apatococcus fuscideae</name>
    <dbReference type="NCBI Taxonomy" id="2026836"/>
    <lineage>
        <taxon>Eukaryota</taxon>
        <taxon>Viridiplantae</taxon>
        <taxon>Chlorophyta</taxon>
        <taxon>core chlorophytes</taxon>
        <taxon>Trebouxiophyceae</taxon>
        <taxon>Chlorellales</taxon>
        <taxon>Chlorellaceae</taxon>
        <taxon>Apatococcus</taxon>
    </lineage>
</organism>
<comment type="subcellular location">
    <subcellularLocation>
        <location evidence="1">Nucleus</location>
    </subcellularLocation>
</comment>
<dbReference type="InterPro" id="IPR044876">
    <property type="entry name" value="HRDC_dom_sf"/>
</dbReference>
<reference evidence="8 9" key="1">
    <citation type="journal article" date="2024" name="Nat. Commun.">
        <title>Phylogenomics reveals the evolutionary origins of lichenization in chlorophyte algae.</title>
        <authorList>
            <person name="Puginier C."/>
            <person name="Libourel C."/>
            <person name="Otte J."/>
            <person name="Skaloud P."/>
            <person name="Haon M."/>
            <person name="Grisel S."/>
            <person name="Petersen M."/>
            <person name="Berrin J.G."/>
            <person name="Delaux P.M."/>
            <person name="Dal Grande F."/>
            <person name="Keller J."/>
        </authorList>
    </citation>
    <scope>NUCLEOTIDE SEQUENCE [LARGE SCALE GENOMIC DNA]</scope>
    <source>
        <strain evidence="8 9">SAG 2523</strain>
    </source>
</reference>
<dbReference type="InterPro" id="IPR002121">
    <property type="entry name" value="HRDC_dom"/>
</dbReference>
<dbReference type="Gene3D" id="3.30.420.10">
    <property type="entry name" value="Ribonuclease H-like superfamily/Ribonuclease H"/>
    <property type="match status" value="1"/>
</dbReference>
<protein>
    <recommendedName>
        <fullName evidence="7">HRDC domain-containing protein</fullName>
    </recommendedName>
</protein>
<dbReference type="Proteomes" id="UP001485043">
    <property type="component" value="Unassembled WGS sequence"/>
</dbReference>
<evidence type="ECO:0000256" key="1">
    <source>
        <dbReference type="ARBA" id="ARBA00004123"/>
    </source>
</evidence>
<dbReference type="SMART" id="SM00341">
    <property type="entry name" value="HRDC"/>
    <property type="match status" value="1"/>
</dbReference>
<feature type="compositionally biased region" description="Polar residues" evidence="6">
    <location>
        <begin position="101"/>
        <end position="111"/>
    </location>
</feature>
<name>A0AAW1SSA5_9CHLO</name>
<evidence type="ECO:0000256" key="4">
    <source>
        <dbReference type="ARBA" id="ARBA00022839"/>
    </source>
</evidence>
<comment type="caution">
    <text evidence="8">The sequence shown here is derived from an EMBL/GenBank/DDBJ whole genome shotgun (WGS) entry which is preliminary data.</text>
</comment>
<keyword evidence="5" id="KW-0539">Nucleus</keyword>
<evidence type="ECO:0000313" key="8">
    <source>
        <dbReference type="EMBL" id="KAK9856803.1"/>
    </source>
</evidence>
<dbReference type="GO" id="GO:0000176">
    <property type="term" value="C:nuclear exosome (RNase complex)"/>
    <property type="evidence" value="ECO:0007669"/>
    <property type="project" value="TreeGrafter"/>
</dbReference>
<dbReference type="GO" id="GO:0071037">
    <property type="term" value="P:nuclear polyadenylation-dependent snRNA catabolic process"/>
    <property type="evidence" value="ECO:0007669"/>
    <property type="project" value="TreeGrafter"/>
</dbReference>
<dbReference type="GO" id="GO:0071039">
    <property type="term" value="P:nuclear polyadenylation-dependent CUT catabolic process"/>
    <property type="evidence" value="ECO:0007669"/>
    <property type="project" value="TreeGrafter"/>
</dbReference>
<evidence type="ECO:0000256" key="5">
    <source>
        <dbReference type="ARBA" id="ARBA00023242"/>
    </source>
</evidence>
<dbReference type="GO" id="GO:0003727">
    <property type="term" value="F:single-stranded RNA binding"/>
    <property type="evidence" value="ECO:0007669"/>
    <property type="project" value="TreeGrafter"/>
</dbReference>
<dbReference type="CDD" id="cd06147">
    <property type="entry name" value="Rrp6p_like_exo"/>
    <property type="match status" value="1"/>
</dbReference>
<keyword evidence="4" id="KW-0269">Exonuclease</keyword>
<evidence type="ECO:0000256" key="2">
    <source>
        <dbReference type="ARBA" id="ARBA00022722"/>
    </source>
</evidence>
<dbReference type="GO" id="GO:0071038">
    <property type="term" value="P:TRAMP-dependent tRNA surveillance pathway"/>
    <property type="evidence" value="ECO:0007669"/>
    <property type="project" value="TreeGrafter"/>
</dbReference>
<keyword evidence="9" id="KW-1185">Reference proteome</keyword>
<dbReference type="Pfam" id="PF00570">
    <property type="entry name" value="HRDC"/>
    <property type="match status" value="1"/>
</dbReference>
<evidence type="ECO:0000256" key="3">
    <source>
        <dbReference type="ARBA" id="ARBA00022801"/>
    </source>
</evidence>
<dbReference type="GO" id="GO:0071051">
    <property type="term" value="P:poly(A)-dependent snoRNA 3'-end processing"/>
    <property type="evidence" value="ECO:0007669"/>
    <property type="project" value="TreeGrafter"/>
</dbReference>
<dbReference type="GO" id="GO:0071040">
    <property type="term" value="P:nuclear polyadenylation-dependent antisense transcript catabolic process"/>
    <property type="evidence" value="ECO:0007669"/>
    <property type="project" value="TreeGrafter"/>
</dbReference>
<dbReference type="GO" id="GO:0000467">
    <property type="term" value="P:exonucleolytic trimming to generate mature 3'-end of 5.8S rRNA from tricistronic rRNA transcript (SSU-rRNA, 5.8S rRNA, LSU-rRNA)"/>
    <property type="evidence" value="ECO:0007669"/>
    <property type="project" value="InterPro"/>
</dbReference>
<dbReference type="InterPro" id="IPR036397">
    <property type="entry name" value="RNaseH_sf"/>
</dbReference>
<accession>A0AAW1SSA5</accession>
<dbReference type="GO" id="GO:0000175">
    <property type="term" value="F:3'-5'-RNA exonuclease activity"/>
    <property type="evidence" value="ECO:0007669"/>
    <property type="project" value="InterPro"/>
</dbReference>
<proteinExistence type="predicted"/>
<dbReference type="InterPro" id="IPR010997">
    <property type="entry name" value="HRDC-like_sf"/>
</dbReference>
<evidence type="ECO:0000313" key="9">
    <source>
        <dbReference type="Proteomes" id="UP001485043"/>
    </source>
</evidence>
<dbReference type="PANTHER" id="PTHR12124:SF47">
    <property type="entry name" value="EXOSOME COMPONENT 10"/>
    <property type="match status" value="1"/>
</dbReference>
<feature type="region of interest" description="Disordered" evidence="6">
    <location>
        <begin position="92"/>
        <end position="152"/>
    </location>
</feature>
<dbReference type="GO" id="GO:0071044">
    <property type="term" value="P:histone mRNA catabolic process"/>
    <property type="evidence" value="ECO:0007669"/>
    <property type="project" value="TreeGrafter"/>
</dbReference>